<dbReference type="GO" id="GO:0004519">
    <property type="term" value="F:endonuclease activity"/>
    <property type="evidence" value="ECO:0007669"/>
    <property type="project" value="UniProtKB-KW"/>
</dbReference>
<keyword evidence="2" id="KW-0255">Endonuclease</keyword>
<protein>
    <submittedName>
        <fullName evidence="2">Endonuclease</fullName>
    </submittedName>
</protein>
<feature type="compositionally biased region" description="Basic and acidic residues" evidence="1">
    <location>
        <begin position="132"/>
        <end position="145"/>
    </location>
</feature>
<keyword evidence="2" id="KW-0540">Nuclease</keyword>
<proteinExistence type="predicted"/>
<keyword evidence="3" id="KW-1185">Reference proteome</keyword>
<feature type="region of interest" description="Disordered" evidence="1">
    <location>
        <begin position="111"/>
        <end position="145"/>
    </location>
</feature>
<evidence type="ECO:0000313" key="2">
    <source>
        <dbReference type="EMBL" id="QXG07777.1"/>
    </source>
</evidence>
<dbReference type="Proteomes" id="UP001055587">
    <property type="component" value="Segment"/>
</dbReference>
<sequence length="145" mass="15870">MALRKITRGQLRAVGMQLAKAQGGVCPLCGGELDFSIKGNKGDSVVVDHCHISGRIRGALHRSCNGGEGKVASAAGRWIVGSMQDSKAIAAALHRVGNYLEQEPTDLIYHSHKSEDDKREIRAARERKRRAEVKARREAARMMKP</sequence>
<reference evidence="2" key="1">
    <citation type="submission" date="2021-06" db="EMBL/GenBank/DDBJ databases">
        <title>Four novel Curtobacterium phages isolated from Environmental samples.</title>
        <authorList>
            <person name="Alanin K.W.S."/>
            <person name="Djurhuus A.M."/>
            <person name="Olsen N.S."/>
            <person name="Carstens A.B."/>
            <person name="Nielsen T.K."/>
            <person name="Kot W."/>
            <person name="Hansen L.H."/>
        </authorList>
    </citation>
    <scope>NUCLEOTIDE SEQUENCE</scope>
</reference>
<dbReference type="Pfam" id="PF02945">
    <property type="entry name" value="Endonuclease_7"/>
    <property type="match status" value="1"/>
</dbReference>
<organism evidence="2 3">
    <name type="scientific">Erwinia phage Zoomie</name>
    <dbReference type="NCBI Taxonomy" id="2851072"/>
    <lineage>
        <taxon>Viruses</taxon>
        <taxon>Duplodnaviria</taxon>
        <taxon>Heunggongvirae</taxon>
        <taxon>Uroviricota</taxon>
        <taxon>Caudoviricetes</taxon>
        <taxon>Autographivirales</taxon>
        <taxon>Autoscriptoviridae</taxon>
        <taxon>Slopekvirinae</taxon>
        <taxon>Zoomievirus</taxon>
        <taxon>Zoomievirus zoomie</taxon>
    </lineage>
</organism>
<dbReference type="InterPro" id="IPR038563">
    <property type="entry name" value="Endonuclease_7_sf"/>
</dbReference>
<dbReference type="InterPro" id="IPR004211">
    <property type="entry name" value="Endonuclease_7"/>
</dbReference>
<dbReference type="Gene3D" id="3.40.1800.10">
    <property type="entry name" value="His-Me finger endonucleases"/>
    <property type="match status" value="1"/>
</dbReference>
<accession>A0A9E6N9G8</accession>
<dbReference type="SUPFAM" id="SSF54060">
    <property type="entry name" value="His-Me finger endonucleases"/>
    <property type="match status" value="1"/>
</dbReference>
<evidence type="ECO:0000313" key="3">
    <source>
        <dbReference type="Proteomes" id="UP001055587"/>
    </source>
</evidence>
<evidence type="ECO:0000256" key="1">
    <source>
        <dbReference type="SAM" id="MobiDB-lite"/>
    </source>
</evidence>
<dbReference type="EMBL" id="MZ333135">
    <property type="protein sequence ID" value="QXG07777.1"/>
    <property type="molecule type" value="Genomic_DNA"/>
</dbReference>
<name>A0A9E6N9G8_9CAUD</name>
<keyword evidence="2" id="KW-0378">Hydrolase</keyword>
<feature type="compositionally biased region" description="Basic and acidic residues" evidence="1">
    <location>
        <begin position="112"/>
        <end position="124"/>
    </location>
</feature>
<dbReference type="InterPro" id="IPR044925">
    <property type="entry name" value="His-Me_finger_sf"/>
</dbReference>